<proteinExistence type="predicted"/>
<reference evidence="1" key="1">
    <citation type="submission" date="2020-07" db="EMBL/GenBank/DDBJ databases">
        <title>Multicomponent nature underlies the extraordinary mechanical properties of spider dragline silk.</title>
        <authorList>
            <person name="Kono N."/>
            <person name="Nakamura H."/>
            <person name="Mori M."/>
            <person name="Yoshida Y."/>
            <person name="Ohtoshi R."/>
            <person name="Malay A.D."/>
            <person name="Moran D.A.P."/>
            <person name="Tomita M."/>
            <person name="Numata K."/>
            <person name="Arakawa K."/>
        </authorList>
    </citation>
    <scope>NUCLEOTIDE SEQUENCE</scope>
</reference>
<accession>A0A8X6FP36</accession>
<dbReference type="Proteomes" id="UP000887116">
    <property type="component" value="Unassembled WGS sequence"/>
</dbReference>
<name>A0A8X6FP36_TRICU</name>
<dbReference type="EMBL" id="BMAO01003152">
    <property type="protein sequence ID" value="GFQ86005.1"/>
    <property type="molecule type" value="Genomic_DNA"/>
</dbReference>
<dbReference type="AlphaFoldDB" id="A0A8X6FP36"/>
<evidence type="ECO:0000313" key="1">
    <source>
        <dbReference type="EMBL" id="GFQ86005.1"/>
    </source>
</evidence>
<keyword evidence="2" id="KW-1185">Reference proteome</keyword>
<evidence type="ECO:0000313" key="2">
    <source>
        <dbReference type="Proteomes" id="UP000887116"/>
    </source>
</evidence>
<comment type="caution">
    <text evidence="1">The sequence shown here is derived from an EMBL/GenBank/DDBJ whole genome shotgun (WGS) entry which is preliminary data.</text>
</comment>
<sequence length="86" mass="9815">MGMRGGEDLKKSARCKASQICSIMFMSGELRPKERVRNLEECSSGYLVASVELSGPALSCWKCPRLSKNTRSMNRCRWSERILEFH</sequence>
<dbReference type="OrthoDB" id="10547121at2759"/>
<organism evidence="1 2">
    <name type="scientific">Trichonephila clavata</name>
    <name type="common">Joro spider</name>
    <name type="synonym">Nephila clavata</name>
    <dbReference type="NCBI Taxonomy" id="2740835"/>
    <lineage>
        <taxon>Eukaryota</taxon>
        <taxon>Metazoa</taxon>
        <taxon>Ecdysozoa</taxon>
        <taxon>Arthropoda</taxon>
        <taxon>Chelicerata</taxon>
        <taxon>Arachnida</taxon>
        <taxon>Araneae</taxon>
        <taxon>Araneomorphae</taxon>
        <taxon>Entelegynae</taxon>
        <taxon>Araneoidea</taxon>
        <taxon>Nephilidae</taxon>
        <taxon>Trichonephila</taxon>
    </lineage>
</organism>
<gene>
    <name evidence="1" type="ORF">TNCT_59351</name>
</gene>
<protein>
    <submittedName>
        <fullName evidence="1">Uncharacterized protein</fullName>
    </submittedName>
</protein>